<keyword evidence="3" id="KW-1185">Reference proteome</keyword>
<sequence length="145" mass="16942">MLATMKHKARHIHTKERSGRVTVTFHGWVWWGGVVELSLIEGHLDSNEYINILETFLLPSVRAYGIPEPHPIYLVQDRSPIHTSRAVRAWFAAHTEIILFDWPTKGCDMNPIEYLWAVMKQEWALEAKTKQAVNRKVREVWEGLR</sequence>
<dbReference type="Pfam" id="PF13358">
    <property type="entry name" value="DDE_3"/>
    <property type="match status" value="1"/>
</dbReference>
<comment type="caution">
    <text evidence="2">The sequence shown here is derived from an EMBL/GenBank/DDBJ whole genome shotgun (WGS) entry which is preliminary data.</text>
</comment>
<dbReference type="InterPro" id="IPR036397">
    <property type="entry name" value="RNaseH_sf"/>
</dbReference>
<gene>
    <name evidence="2" type="ORF">Pmani_011681</name>
</gene>
<evidence type="ECO:0000313" key="2">
    <source>
        <dbReference type="EMBL" id="KAK4317200.1"/>
    </source>
</evidence>
<dbReference type="EMBL" id="JAWZYT010000939">
    <property type="protein sequence ID" value="KAK4317200.1"/>
    <property type="molecule type" value="Genomic_DNA"/>
</dbReference>
<dbReference type="InterPro" id="IPR038717">
    <property type="entry name" value="Tc1-like_DDE_dom"/>
</dbReference>
<proteinExistence type="predicted"/>
<dbReference type="GO" id="GO:0003676">
    <property type="term" value="F:nucleic acid binding"/>
    <property type="evidence" value="ECO:0007669"/>
    <property type="project" value="InterPro"/>
</dbReference>
<reference evidence="2" key="1">
    <citation type="submission" date="2023-11" db="EMBL/GenBank/DDBJ databases">
        <title>Genome assemblies of two species of porcelain crab, Petrolisthes cinctipes and Petrolisthes manimaculis (Anomura: Porcellanidae).</title>
        <authorList>
            <person name="Angst P."/>
        </authorList>
    </citation>
    <scope>NUCLEOTIDE SEQUENCE</scope>
    <source>
        <strain evidence="2">PB745_02</strain>
        <tissue evidence="2">Gill</tissue>
    </source>
</reference>
<organism evidence="2 3">
    <name type="scientific">Petrolisthes manimaculis</name>
    <dbReference type="NCBI Taxonomy" id="1843537"/>
    <lineage>
        <taxon>Eukaryota</taxon>
        <taxon>Metazoa</taxon>
        <taxon>Ecdysozoa</taxon>
        <taxon>Arthropoda</taxon>
        <taxon>Crustacea</taxon>
        <taxon>Multicrustacea</taxon>
        <taxon>Malacostraca</taxon>
        <taxon>Eumalacostraca</taxon>
        <taxon>Eucarida</taxon>
        <taxon>Decapoda</taxon>
        <taxon>Pleocyemata</taxon>
        <taxon>Anomura</taxon>
        <taxon>Galatheoidea</taxon>
        <taxon>Porcellanidae</taxon>
        <taxon>Petrolisthes</taxon>
    </lineage>
</organism>
<evidence type="ECO:0000259" key="1">
    <source>
        <dbReference type="Pfam" id="PF13358"/>
    </source>
</evidence>
<name>A0AAE1Q0L3_9EUCA</name>
<dbReference type="Proteomes" id="UP001292094">
    <property type="component" value="Unassembled WGS sequence"/>
</dbReference>
<feature type="domain" description="Tc1-like transposase DDE" evidence="1">
    <location>
        <begin position="36"/>
        <end position="130"/>
    </location>
</feature>
<dbReference type="AlphaFoldDB" id="A0AAE1Q0L3"/>
<accession>A0AAE1Q0L3</accession>
<dbReference type="Gene3D" id="3.30.420.10">
    <property type="entry name" value="Ribonuclease H-like superfamily/Ribonuclease H"/>
    <property type="match status" value="1"/>
</dbReference>
<protein>
    <recommendedName>
        <fullName evidence="1">Tc1-like transposase DDE domain-containing protein</fullName>
    </recommendedName>
</protein>
<evidence type="ECO:0000313" key="3">
    <source>
        <dbReference type="Proteomes" id="UP001292094"/>
    </source>
</evidence>